<evidence type="ECO:0000259" key="4">
    <source>
        <dbReference type="PROSITE" id="PS50042"/>
    </source>
</evidence>
<dbReference type="SMART" id="SM00100">
    <property type="entry name" value="cNMP"/>
    <property type="match status" value="1"/>
</dbReference>
<evidence type="ECO:0000256" key="1">
    <source>
        <dbReference type="ARBA" id="ARBA00023015"/>
    </source>
</evidence>
<dbReference type="CDD" id="cd00038">
    <property type="entry name" value="CAP_ED"/>
    <property type="match status" value="1"/>
</dbReference>
<dbReference type="PROSITE" id="PS51063">
    <property type="entry name" value="HTH_CRP_2"/>
    <property type="match status" value="1"/>
</dbReference>
<feature type="domain" description="Cyclic nucleotide-binding" evidence="4">
    <location>
        <begin position="11"/>
        <end position="105"/>
    </location>
</feature>
<organism evidence="6 7">
    <name type="scientific">Sulfitobacter mediterraneus</name>
    <dbReference type="NCBI Taxonomy" id="83219"/>
    <lineage>
        <taxon>Bacteria</taxon>
        <taxon>Pseudomonadati</taxon>
        <taxon>Pseudomonadota</taxon>
        <taxon>Alphaproteobacteria</taxon>
        <taxon>Rhodobacterales</taxon>
        <taxon>Roseobacteraceae</taxon>
        <taxon>Sulfitobacter</taxon>
    </lineage>
</organism>
<accession>A0A2T6C0N3</accession>
<dbReference type="RefSeq" id="WP_025049956.1">
    <property type="nucleotide sequence ID" value="NZ_QBKU01000020.1"/>
</dbReference>
<dbReference type="PRINTS" id="PR00034">
    <property type="entry name" value="HTHCRP"/>
</dbReference>
<dbReference type="Pfam" id="PF13545">
    <property type="entry name" value="HTH_Crp_2"/>
    <property type="match status" value="1"/>
</dbReference>
<keyword evidence="3" id="KW-0804">Transcription</keyword>
<dbReference type="InterPro" id="IPR036390">
    <property type="entry name" value="WH_DNA-bd_sf"/>
</dbReference>
<keyword evidence="1" id="KW-0805">Transcription regulation</keyword>
<dbReference type="InterPro" id="IPR012318">
    <property type="entry name" value="HTH_CRP"/>
</dbReference>
<dbReference type="InterPro" id="IPR018490">
    <property type="entry name" value="cNMP-bd_dom_sf"/>
</dbReference>
<dbReference type="SMART" id="SM00419">
    <property type="entry name" value="HTH_CRP"/>
    <property type="match status" value="1"/>
</dbReference>
<dbReference type="EMBL" id="QBKU01000020">
    <property type="protein sequence ID" value="PTX61894.1"/>
    <property type="molecule type" value="Genomic_DNA"/>
</dbReference>
<evidence type="ECO:0000313" key="6">
    <source>
        <dbReference type="EMBL" id="PTX61894.1"/>
    </source>
</evidence>
<dbReference type="AlphaFoldDB" id="A0A2T6C0N3"/>
<dbReference type="PROSITE" id="PS00889">
    <property type="entry name" value="CNMP_BINDING_2"/>
    <property type="match status" value="1"/>
</dbReference>
<name>A0A2T6C0N3_9RHOB</name>
<dbReference type="InterPro" id="IPR014710">
    <property type="entry name" value="RmlC-like_jellyroll"/>
</dbReference>
<dbReference type="SUPFAM" id="SSF51206">
    <property type="entry name" value="cAMP-binding domain-like"/>
    <property type="match status" value="1"/>
</dbReference>
<protein>
    <submittedName>
        <fullName evidence="6">Crp/Fnr family transcriptional regulator</fullName>
    </submittedName>
</protein>
<dbReference type="PROSITE" id="PS50042">
    <property type="entry name" value="CNMP_BINDING_3"/>
    <property type="match status" value="1"/>
</dbReference>
<dbReference type="InterPro" id="IPR000595">
    <property type="entry name" value="cNMP-bd_dom"/>
</dbReference>
<dbReference type="PRINTS" id="PR00103">
    <property type="entry name" value="CAMPKINASE"/>
</dbReference>
<dbReference type="Proteomes" id="UP000244092">
    <property type="component" value="Unassembled WGS sequence"/>
</dbReference>
<gene>
    <name evidence="6" type="ORF">C8N31_12015</name>
</gene>
<dbReference type="GO" id="GO:0003677">
    <property type="term" value="F:DNA binding"/>
    <property type="evidence" value="ECO:0007669"/>
    <property type="project" value="UniProtKB-KW"/>
</dbReference>
<dbReference type="Pfam" id="PF00027">
    <property type="entry name" value="cNMP_binding"/>
    <property type="match status" value="1"/>
</dbReference>
<proteinExistence type="predicted"/>
<evidence type="ECO:0000313" key="7">
    <source>
        <dbReference type="Proteomes" id="UP000244092"/>
    </source>
</evidence>
<comment type="caution">
    <text evidence="6">The sequence shown here is derived from an EMBL/GenBank/DDBJ whole genome shotgun (WGS) entry which is preliminary data.</text>
</comment>
<reference evidence="6 7" key="1">
    <citation type="submission" date="2018-04" db="EMBL/GenBank/DDBJ databases">
        <title>Genomic Encyclopedia of Archaeal and Bacterial Type Strains, Phase II (KMG-II): from individual species to whole genera.</title>
        <authorList>
            <person name="Goeker M."/>
        </authorList>
    </citation>
    <scope>NUCLEOTIDE SEQUENCE [LARGE SCALE GENOMIC DNA]</scope>
    <source>
        <strain evidence="6 7">DSM 12244</strain>
    </source>
</reference>
<dbReference type="SUPFAM" id="SSF46785">
    <property type="entry name" value="Winged helix' DNA-binding domain"/>
    <property type="match status" value="1"/>
</dbReference>
<keyword evidence="2" id="KW-0238">DNA-binding</keyword>
<evidence type="ECO:0000259" key="5">
    <source>
        <dbReference type="PROSITE" id="PS51063"/>
    </source>
</evidence>
<dbReference type="InterPro" id="IPR050397">
    <property type="entry name" value="Env_Response_Regulators"/>
</dbReference>
<dbReference type="Gene3D" id="2.60.120.10">
    <property type="entry name" value="Jelly Rolls"/>
    <property type="match status" value="1"/>
</dbReference>
<dbReference type="PANTHER" id="PTHR24567">
    <property type="entry name" value="CRP FAMILY TRANSCRIPTIONAL REGULATORY PROTEIN"/>
    <property type="match status" value="1"/>
</dbReference>
<dbReference type="GO" id="GO:0005829">
    <property type="term" value="C:cytosol"/>
    <property type="evidence" value="ECO:0007669"/>
    <property type="project" value="TreeGrafter"/>
</dbReference>
<feature type="domain" description="HTH crp-type" evidence="5">
    <location>
        <begin position="145"/>
        <end position="213"/>
    </location>
</feature>
<sequence length="224" mass="24534">MGQTDLPDAGFLSGASTELRKMLREQATEIPLQAGEVLFEQGDKGDALFAVVAGSLEISVLAQNGRKLGLAVMRQGELFGEIALFDPGDRTATATALEPSNVLRVRNTDVLDQIRKEPELAVDMIHLAGQRMRWMGRQVNEQVFLPMPTRLARKVLYLSPEPTNSLKKLKLSQTELAEFVGATREAVSKTLAVWKRIGLVEVSRDGLTVLDRAALTVLADPDQI</sequence>
<evidence type="ECO:0000256" key="3">
    <source>
        <dbReference type="ARBA" id="ARBA00023163"/>
    </source>
</evidence>
<dbReference type="OrthoDB" id="3525895at2"/>
<dbReference type="PANTHER" id="PTHR24567:SF74">
    <property type="entry name" value="HTH-TYPE TRANSCRIPTIONAL REGULATOR ARCR"/>
    <property type="match status" value="1"/>
</dbReference>
<dbReference type="GO" id="GO:0003700">
    <property type="term" value="F:DNA-binding transcription factor activity"/>
    <property type="evidence" value="ECO:0007669"/>
    <property type="project" value="TreeGrafter"/>
</dbReference>
<evidence type="ECO:0000256" key="2">
    <source>
        <dbReference type="ARBA" id="ARBA00023125"/>
    </source>
</evidence>
<dbReference type="InterPro" id="IPR018488">
    <property type="entry name" value="cNMP-bd_CS"/>
</dbReference>